<evidence type="ECO:0000313" key="14">
    <source>
        <dbReference type="Proteomes" id="UP000504635"/>
    </source>
</evidence>
<dbReference type="PROSITE" id="PS00650">
    <property type="entry name" value="G_PROTEIN_RECEP_F2_2"/>
    <property type="match status" value="1"/>
</dbReference>
<protein>
    <submittedName>
        <fullName evidence="15">Secretin receptor-like isoform X1</fullName>
    </submittedName>
</protein>
<feature type="domain" description="G-protein coupled receptors family 2 profile 1" evidence="12">
    <location>
        <begin position="29"/>
        <end position="118"/>
    </location>
</feature>
<dbReference type="InterPro" id="IPR017981">
    <property type="entry name" value="GPCR_2-like_7TM"/>
</dbReference>
<dbReference type="Pfam" id="PF02793">
    <property type="entry name" value="HRM"/>
    <property type="match status" value="1"/>
</dbReference>
<dbReference type="GO" id="GO:0017046">
    <property type="term" value="F:peptide hormone binding"/>
    <property type="evidence" value="ECO:0007669"/>
    <property type="project" value="TreeGrafter"/>
</dbReference>
<evidence type="ECO:0000256" key="5">
    <source>
        <dbReference type="ARBA" id="ARBA00022989"/>
    </source>
</evidence>
<proteinExistence type="inferred from homology"/>
<dbReference type="GO" id="GO:0008528">
    <property type="term" value="F:G protein-coupled peptide receptor activity"/>
    <property type="evidence" value="ECO:0007669"/>
    <property type="project" value="TreeGrafter"/>
</dbReference>
<evidence type="ECO:0000256" key="2">
    <source>
        <dbReference type="ARBA" id="ARBA00005314"/>
    </source>
</evidence>
<dbReference type="CDD" id="cd15273">
    <property type="entry name" value="7tmB1_NPR_B7_insect-like"/>
    <property type="match status" value="1"/>
</dbReference>
<keyword evidence="7 11" id="KW-0472">Membrane</keyword>
<dbReference type="InParanoid" id="A0A6J2Y3E1"/>
<dbReference type="SMART" id="SM00008">
    <property type="entry name" value="HormR"/>
    <property type="match status" value="1"/>
</dbReference>
<evidence type="ECO:0000256" key="6">
    <source>
        <dbReference type="ARBA" id="ARBA00023040"/>
    </source>
</evidence>
<dbReference type="InterPro" id="IPR000832">
    <property type="entry name" value="GPCR_2_secretin-like"/>
</dbReference>
<dbReference type="GO" id="GO:0005886">
    <property type="term" value="C:plasma membrane"/>
    <property type="evidence" value="ECO:0007669"/>
    <property type="project" value="UniProtKB-SubCell"/>
</dbReference>
<dbReference type="SUPFAM" id="SSF81321">
    <property type="entry name" value="Family A G protein-coupled receptor-like"/>
    <property type="match status" value="1"/>
</dbReference>
<dbReference type="Pfam" id="PF00002">
    <property type="entry name" value="7tm_2"/>
    <property type="match status" value="1"/>
</dbReference>
<dbReference type="InterPro" id="IPR036445">
    <property type="entry name" value="GPCR_2_extracell_dom_sf"/>
</dbReference>
<feature type="transmembrane region" description="Helical" evidence="11">
    <location>
        <begin position="272"/>
        <end position="292"/>
    </location>
</feature>
<feature type="transmembrane region" description="Helical" evidence="11">
    <location>
        <begin position="149"/>
        <end position="166"/>
    </location>
</feature>
<sequence length="572" mass="65642">MMESEMAGNQHVQDVIDQQNLQIKLIEKNCINQYGQNLKSNTPIFNKTLNSIMCPPFFDNIYCWPPQLPNTTTYIPCPSYVVGFKQDHEAKRECMENGKWFTLNGSTFTNYLNCAEVGTTTIYLNTSIDKNETEISQTSLNIIKILSETGYAISLVSLIIAFTIMFKIKRLHCARNILHMNLFASFILRSFMHILKDALFEDGLGLEKDILTNDDGGRYFHVDFKVNNFECKLIISLVQYFTTANYSWILMEGLYLINLILRALFTDSNKNLAYYISFGWGLPLLVVIPWVITRIMEEDTYCWTTNKNPKVFSIIFVPTLASVLLNFILFIIISNVLYKKLKSPVNEESKRYLKWAKSTLVLMPLFGVNYTVFLIFYLIDEKLIWMICDSLFGSFQGFFVAILYCFSNGEVKAEIKPHIKNLLIFLATNNFTKYCFPGREKYLSSAVGRQSVCTTMSCSSLYNNGVSRRNSKTKCDQLSKFKLTNLHSESCKDTLKNGKGRHSVPKTGHNGHYTYNVTLANGKYPISITTNLDVSITNEIKPNPISENLPKCEEEVRMLQDHNKIERCCCEK</sequence>
<dbReference type="PRINTS" id="PR00249">
    <property type="entry name" value="GPCRSECRETIN"/>
</dbReference>
<keyword evidence="10" id="KW-0807">Transducer</keyword>
<dbReference type="GeneID" id="115883925"/>
<dbReference type="RefSeq" id="XP_030758217.1">
    <property type="nucleotide sequence ID" value="XM_030902357.1"/>
</dbReference>
<feature type="transmembrane region" description="Helical" evidence="11">
    <location>
        <begin position="312"/>
        <end position="338"/>
    </location>
</feature>
<feature type="transmembrane region" description="Helical" evidence="11">
    <location>
        <begin position="246"/>
        <end position="265"/>
    </location>
</feature>
<dbReference type="PROSITE" id="PS50227">
    <property type="entry name" value="G_PROTEIN_RECEP_F2_3"/>
    <property type="match status" value="1"/>
</dbReference>
<evidence type="ECO:0000256" key="7">
    <source>
        <dbReference type="ARBA" id="ARBA00023136"/>
    </source>
</evidence>
<dbReference type="PANTHER" id="PTHR45620:SF1">
    <property type="entry name" value="G-PROTEIN COUPLED RECEPTORS FAMILY 2 PROFILE 2 DOMAIN-CONTAINING PROTEIN"/>
    <property type="match status" value="1"/>
</dbReference>
<keyword evidence="8" id="KW-0675">Receptor</keyword>
<keyword evidence="4 11" id="KW-0812">Transmembrane</keyword>
<keyword evidence="14" id="KW-1185">Reference proteome</keyword>
<dbReference type="Gene3D" id="1.20.1070.10">
    <property type="entry name" value="Rhodopsin 7-helix transmembrane proteins"/>
    <property type="match status" value="1"/>
</dbReference>
<dbReference type="AlphaFoldDB" id="A0A6J2Y3E1"/>
<evidence type="ECO:0000256" key="4">
    <source>
        <dbReference type="ARBA" id="ARBA00022692"/>
    </source>
</evidence>
<name>A0A6J2Y3E1_SITOR</name>
<evidence type="ECO:0000256" key="11">
    <source>
        <dbReference type="SAM" id="Phobius"/>
    </source>
</evidence>
<dbReference type="GO" id="GO:0007166">
    <property type="term" value="P:cell surface receptor signaling pathway"/>
    <property type="evidence" value="ECO:0007669"/>
    <property type="project" value="InterPro"/>
</dbReference>
<comment type="subcellular location">
    <subcellularLocation>
        <location evidence="1">Cell membrane</location>
        <topology evidence="1">Multi-pass membrane protein</topology>
    </subcellularLocation>
</comment>
<dbReference type="InterPro" id="IPR050332">
    <property type="entry name" value="GPCR_2"/>
</dbReference>
<dbReference type="KEGG" id="soy:115883925"/>
<dbReference type="GO" id="GO:0007188">
    <property type="term" value="P:adenylate cyclase-modulating G protein-coupled receptor signaling pathway"/>
    <property type="evidence" value="ECO:0007669"/>
    <property type="project" value="TreeGrafter"/>
</dbReference>
<keyword evidence="3" id="KW-1003">Cell membrane</keyword>
<feature type="domain" description="G-protein coupled receptors family 2 profile 2" evidence="13">
    <location>
        <begin position="143"/>
        <end position="408"/>
    </location>
</feature>
<evidence type="ECO:0000256" key="8">
    <source>
        <dbReference type="ARBA" id="ARBA00023170"/>
    </source>
</evidence>
<dbReference type="Gene3D" id="4.10.1240.10">
    <property type="entry name" value="GPCR, family 2, extracellular hormone receptor domain"/>
    <property type="match status" value="1"/>
</dbReference>
<reference evidence="15" key="1">
    <citation type="submission" date="2025-08" db="UniProtKB">
        <authorList>
            <consortium name="RefSeq"/>
        </authorList>
    </citation>
    <scope>IDENTIFICATION</scope>
    <source>
        <tissue evidence="15">Gonads</tissue>
    </source>
</reference>
<gene>
    <name evidence="15" type="primary">LOC115883925</name>
</gene>
<dbReference type="PROSITE" id="PS50261">
    <property type="entry name" value="G_PROTEIN_RECEP_F2_4"/>
    <property type="match status" value="1"/>
</dbReference>
<dbReference type="Proteomes" id="UP000504635">
    <property type="component" value="Unplaced"/>
</dbReference>
<dbReference type="InterPro" id="IPR001879">
    <property type="entry name" value="GPCR_2_extracellular_dom"/>
</dbReference>
<evidence type="ECO:0000256" key="3">
    <source>
        <dbReference type="ARBA" id="ARBA00022475"/>
    </source>
</evidence>
<accession>A0A6J2Y3E1</accession>
<dbReference type="InterPro" id="IPR017983">
    <property type="entry name" value="GPCR_2_secretin-like_CS"/>
</dbReference>
<feature type="transmembrane region" description="Helical" evidence="11">
    <location>
        <begin position="359"/>
        <end position="378"/>
    </location>
</feature>
<evidence type="ECO:0000256" key="9">
    <source>
        <dbReference type="ARBA" id="ARBA00023180"/>
    </source>
</evidence>
<keyword evidence="9" id="KW-0325">Glycoprotein</keyword>
<keyword evidence="6" id="KW-0297">G-protein coupled receptor</keyword>
<evidence type="ECO:0000256" key="1">
    <source>
        <dbReference type="ARBA" id="ARBA00004651"/>
    </source>
</evidence>
<dbReference type="PANTHER" id="PTHR45620">
    <property type="entry name" value="PDF RECEPTOR-LIKE PROTEIN-RELATED"/>
    <property type="match status" value="1"/>
</dbReference>
<evidence type="ECO:0000313" key="15">
    <source>
        <dbReference type="RefSeq" id="XP_030758217.1"/>
    </source>
</evidence>
<feature type="transmembrane region" description="Helical" evidence="11">
    <location>
        <begin position="384"/>
        <end position="406"/>
    </location>
</feature>
<evidence type="ECO:0000256" key="10">
    <source>
        <dbReference type="ARBA" id="ARBA00023224"/>
    </source>
</evidence>
<comment type="similarity">
    <text evidence="2">Belongs to the G-protein coupled receptor 2 family.</text>
</comment>
<organism evidence="14 15">
    <name type="scientific">Sitophilus oryzae</name>
    <name type="common">Rice weevil</name>
    <name type="synonym">Curculio oryzae</name>
    <dbReference type="NCBI Taxonomy" id="7048"/>
    <lineage>
        <taxon>Eukaryota</taxon>
        <taxon>Metazoa</taxon>
        <taxon>Ecdysozoa</taxon>
        <taxon>Arthropoda</taxon>
        <taxon>Hexapoda</taxon>
        <taxon>Insecta</taxon>
        <taxon>Pterygota</taxon>
        <taxon>Neoptera</taxon>
        <taxon>Endopterygota</taxon>
        <taxon>Coleoptera</taxon>
        <taxon>Polyphaga</taxon>
        <taxon>Cucujiformia</taxon>
        <taxon>Curculionidae</taxon>
        <taxon>Dryophthorinae</taxon>
        <taxon>Sitophilus</taxon>
    </lineage>
</organism>
<evidence type="ECO:0000259" key="13">
    <source>
        <dbReference type="PROSITE" id="PS50261"/>
    </source>
</evidence>
<keyword evidence="5 11" id="KW-1133">Transmembrane helix</keyword>
<dbReference type="SUPFAM" id="SSF111418">
    <property type="entry name" value="Hormone receptor domain"/>
    <property type="match status" value="1"/>
</dbReference>
<dbReference type="OrthoDB" id="16753at2759"/>
<feature type="transmembrane region" description="Helical" evidence="11">
    <location>
        <begin position="178"/>
        <end position="195"/>
    </location>
</feature>
<evidence type="ECO:0000259" key="12">
    <source>
        <dbReference type="PROSITE" id="PS50227"/>
    </source>
</evidence>